<reference evidence="1 2" key="1">
    <citation type="submission" date="2014-06" db="EMBL/GenBank/DDBJ databases">
        <authorList>
            <consortium name="DOE Joint Genome Institute"/>
            <person name="Kuo A."/>
            <person name="Kohler A."/>
            <person name="Nagy L.G."/>
            <person name="Floudas D."/>
            <person name="Copeland A."/>
            <person name="Barry K.W."/>
            <person name="Cichocki N."/>
            <person name="Veneault-Fourrey C."/>
            <person name="LaButti K."/>
            <person name="Lindquist E.A."/>
            <person name="Lipzen A."/>
            <person name="Lundell T."/>
            <person name="Morin E."/>
            <person name="Murat C."/>
            <person name="Sun H."/>
            <person name="Tunlid A."/>
            <person name="Henrissat B."/>
            <person name="Grigoriev I.V."/>
            <person name="Hibbett D.S."/>
            <person name="Martin F."/>
            <person name="Nordberg H.P."/>
            <person name="Cantor M.N."/>
            <person name="Hua S.X."/>
        </authorList>
    </citation>
    <scope>NUCLEOTIDE SEQUENCE [LARGE SCALE GENOMIC DNA]</scope>
    <source>
        <strain evidence="1 2">ATCC 200175</strain>
    </source>
</reference>
<keyword evidence="2" id="KW-1185">Reference proteome</keyword>
<dbReference type="Proteomes" id="UP000053647">
    <property type="component" value="Unassembled WGS sequence"/>
</dbReference>
<proteinExistence type="predicted"/>
<evidence type="ECO:0000313" key="2">
    <source>
        <dbReference type="Proteomes" id="UP000053647"/>
    </source>
</evidence>
<sequence>MSRWNQEKLQASNGQIQQDCCSQIYNNHVSLTTSGAVPSPPDFFEHLRETGEIPVVDDVVMDWDFLGAVLDGDIKPDDIVVMVSLDGAQLYQSKESDCWIYVWVLLNMSPDKHYKKINVIPGGFIPGPNKPKNVDSFLFPGLHHVAALQKEGLTIWDASCNLSLQLDIYVLFETADSPGLVYWDGMVEHCTSMLELAGPPKLPSESALAEDLGKGYALLCKHQKRPSNPIGSEAAAIHIFLGPVQGLAHHIQKWAQVQLSNGQIAQCTWREMMIPLEKLQVSHNVKFLLDGSITFGEVQYFTRLSVPAPQLGQNCCEWIGITIIQPYSKPDYDLLALSSQVVALCKRLEELVGVSIEDICSVVGMVPHTPTLTSRLSEDLFFMIEKPGLDVLDLGVPYPGYDDYDVDGGDDDLE</sequence>
<dbReference type="InterPro" id="IPR004242">
    <property type="entry name" value="Transposase_21"/>
</dbReference>
<accession>A0A0C9T6P7</accession>
<dbReference type="OrthoDB" id="3261594at2759"/>
<dbReference type="Pfam" id="PF02992">
    <property type="entry name" value="Transposase_21"/>
    <property type="match status" value="1"/>
</dbReference>
<reference evidence="2" key="2">
    <citation type="submission" date="2015-01" db="EMBL/GenBank/DDBJ databases">
        <title>Evolutionary Origins and Diversification of the Mycorrhizal Mutualists.</title>
        <authorList>
            <consortium name="DOE Joint Genome Institute"/>
            <consortium name="Mycorrhizal Genomics Consortium"/>
            <person name="Kohler A."/>
            <person name="Kuo A."/>
            <person name="Nagy L.G."/>
            <person name="Floudas D."/>
            <person name="Copeland A."/>
            <person name="Barry K.W."/>
            <person name="Cichocki N."/>
            <person name="Veneault-Fourrey C."/>
            <person name="LaButti K."/>
            <person name="Lindquist E.A."/>
            <person name="Lipzen A."/>
            <person name="Lundell T."/>
            <person name="Morin E."/>
            <person name="Murat C."/>
            <person name="Riley R."/>
            <person name="Ohm R."/>
            <person name="Sun H."/>
            <person name="Tunlid A."/>
            <person name="Henrissat B."/>
            <person name="Grigoriev I.V."/>
            <person name="Hibbett D.S."/>
            <person name="Martin F."/>
        </authorList>
    </citation>
    <scope>NUCLEOTIDE SEQUENCE [LARGE SCALE GENOMIC DNA]</scope>
    <source>
        <strain evidence="2">ATCC 200175</strain>
    </source>
</reference>
<protein>
    <submittedName>
        <fullName evidence="1">Uncharacterized protein</fullName>
    </submittedName>
</protein>
<dbReference type="AlphaFoldDB" id="A0A0C9T6P7"/>
<name>A0A0C9T6P7_PAXIN</name>
<dbReference type="HOGENOM" id="CLU_664108_0_0_1"/>
<organism evidence="1 2">
    <name type="scientific">Paxillus involutus ATCC 200175</name>
    <dbReference type="NCBI Taxonomy" id="664439"/>
    <lineage>
        <taxon>Eukaryota</taxon>
        <taxon>Fungi</taxon>
        <taxon>Dikarya</taxon>
        <taxon>Basidiomycota</taxon>
        <taxon>Agaricomycotina</taxon>
        <taxon>Agaricomycetes</taxon>
        <taxon>Agaricomycetidae</taxon>
        <taxon>Boletales</taxon>
        <taxon>Paxilineae</taxon>
        <taxon>Paxillaceae</taxon>
        <taxon>Paxillus</taxon>
    </lineage>
</organism>
<dbReference type="EMBL" id="KN819380">
    <property type="protein sequence ID" value="KIJ11400.1"/>
    <property type="molecule type" value="Genomic_DNA"/>
</dbReference>
<evidence type="ECO:0000313" key="1">
    <source>
        <dbReference type="EMBL" id="KIJ11400.1"/>
    </source>
</evidence>
<gene>
    <name evidence="1" type="ORF">PAXINDRAFT_15704</name>
</gene>